<keyword evidence="3" id="KW-0479">Metal-binding</keyword>
<keyword evidence="5" id="KW-1133">Transmembrane helix</keyword>
<dbReference type="PROSITE" id="PS50089">
    <property type="entry name" value="ZF_RING_2"/>
    <property type="match status" value="1"/>
</dbReference>
<dbReference type="InterPro" id="IPR056737">
    <property type="entry name" value="Beta-prop_ATRN-MKLN-like"/>
</dbReference>
<keyword evidence="3" id="KW-0862">Zinc</keyword>
<dbReference type="SUPFAM" id="SSF117281">
    <property type="entry name" value="Kelch motif"/>
    <property type="match status" value="1"/>
</dbReference>
<feature type="transmembrane region" description="Helical" evidence="5">
    <location>
        <begin position="827"/>
        <end position="851"/>
    </location>
</feature>
<reference evidence="8 9" key="1">
    <citation type="journal article" date="2015" name="Genome Biol. Evol.">
        <title>Comparative Genomics of a Bacterivorous Green Alga Reveals Evolutionary Causalities and Consequences of Phago-Mixotrophic Mode of Nutrition.</title>
        <authorList>
            <person name="Burns J.A."/>
            <person name="Paasch A."/>
            <person name="Narechania A."/>
            <person name="Kim E."/>
        </authorList>
    </citation>
    <scope>NUCLEOTIDE SEQUENCE [LARGE SCALE GENOMIC DNA]</scope>
    <source>
        <strain evidence="8 9">PLY_AMNH</strain>
    </source>
</reference>
<dbReference type="InterPro" id="IPR013083">
    <property type="entry name" value="Znf_RING/FYVE/PHD"/>
</dbReference>
<evidence type="ECO:0000313" key="9">
    <source>
        <dbReference type="Proteomes" id="UP001190700"/>
    </source>
</evidence>
<evidence type="ECO:0000256" key="3">
    <source>
        <dbReference type="PROSITE-ProRule" id="PRU00175"/>
    </source>
</evidence>
<feature type="domain" description="RING-type" evidence="7">
    <location>
        <begin position="923"/>
        <end position="964"/>
    </location>
</feature>
<dbReference type="Gene3D" id="3.30.40.10">
    <property type="entry name" value="Zinc/RING finger domain, C3HC4 (zinc finger)"/>
    <property type="match status" value="1"/>
</dbReference>
<dbReference type="SUPFAM" id="SSF49854">
    <property type="entry name" value="Spermadhesin, CUB domain"/>
    <property type="match status" value="1"/>
</dbReference>
<feature type="signal peptide" evidence="6">
    <location>
        <begin position="1"/>
        <end position="21"/>
    </location>
</feature>
<dbReference type="InterPro" id="IPR015915">
    <property type="entry name" value="Kelch-typ_b-propeller"/>
</dbReference>
<dbReference type="AlphaFoldDB" id="A0AAE0L3I3"/>
<gene>
    <name evidence="8" type="ORF">CYMTET_20793</name>
</gene>
<sequence length="1098" mass="118442">MSALSAFSVFLKLAFLSVARCGELYLQGIEAASGIPVGAFTAPKHKRPNPVNSSKVLSTDQQFLKVSSPEARCFQAMTGVVLQETSRVYLHGGKDLSERLCFQDLWELNTVTHEWVKLWEYQKSFQELSPPVPRVAFGHTLDYVKGELVLFGGSGIQRRGGAIVPESELWSFSLANHTWREMRARGVEKWPHARAHHTSAQLCASPCRTPEQAPVYIFGGTGSGGGSASGRLLSDLWRLRSAGGLPTWTKLASAPVALSGHAVAADGSQMFVHGGRQYDAVRGQTISASQALLVYDAVTDLWTALPEAREGRRHHVAIFWRLDMAGQDEPTENSEHRPVLMICGGTAAGDGVPEHSQNPPAAVVSENLPVEVFDLNSSTWVELAPERVASLPNLLGATAASSSARHDASQPRDHAVIVAGRRTHGRTGATASTAASIKRGADTYVYDEDAAIWHMAGGLPLNIRGGEAMLYRRAANEFEFNSPLPAPPPPSSPPLQPPDAPSLSIMVTIRALSGYVSWVKMYLQLLDAEKGIVVGRTEVIYLSKIRAAEYIMSVYARDDILENHSGSFRCIAADAVTGVIVSSSETVKVTEGTTSVLEVLIETGELGVDLLYDSCVGKDSCMVPAAAITVDMHQYQELGFEGRVVFPVYASLRHRLSFWHADSQGNAAVTSGAHRDAFAPEITIVESLNSLGLSANLVTIRGTHALMCNSILYTEAIEGTIPALDTLTDVGVNPGSTCQWIIQPEPPAQRIELVFDRSNLTKNDRILLFTKNKELIQSRQGSDSAPWVVTFSNAEIIVMYEASKADRHPLGSGFIATYSSVSSNENLYMIMIAVGVFTITILFLIGFLYLWRNMAICMHLHIYFMGPEAAARQRAAAEASAAAQEPASRALHKDAVDRLATAIYQLRGGAEEGVGDDEGEATCSICLEEFEELEMYCELPCKHNFHHECIRLWFQRERVCPLCKQDVAVMMGVSPPPEGESEPQNEYLPSVGEDGDEEEGTTPRVPPETADVAQSSHQPAPESAPAPAMTQAVASTSASPSTSTSMTVEDGGTSFAQPGPSDTSPGPSAGGPSSPVAGSHTMVEMSIMHQRAVSQTFV</sequence>
<protein>
    <recommendedName>
        <fullName evidence="7">RING-type domain-containing protein</fullName>
    </recommendedName>
</protein>
<keyword evidence="6" id="KW-0732">Signal</keyword>
<feature type="compositionally biased region" description="Low complexity" evidence="4">
    <location>
        <begin position="1058"/>
        <end position="1079"/>
    </location>
</feature>
<dbReference type="InterPro" id="IPR001841">
    <property type="entry name" value="Znf_RING"/>
</dbReference>
<dbReference type="Pfam" id="PF13639">
    <property type="entry name" value="zf-RING_2"/>
    <property type="match status" value="1"/>
</dbReference>
<feature type="compositionally biased region" description="Low complexity" evidence="4">
    <location>
        <begin position="1030"/>
        <end position="1047"/>
    </location>
</feature>
<dbReference type="PANTHER" id="PTHR23244">
    <property type="entry name" value="KELCH REPEAT DOMAIN"/>
    <property type="match status" value="1"/>
</dbReference>
<keyword evidence="1" id="KW-0880">Kelch repeat</keyword>
<dbReference type="Gene3D" id="2.60.120.290">
    <property type="entry name" value="Spermadhesin, CUB domain"/>
    <property type="match status" value="1"/>
</dbReference>
<evidence type="ECO:0000256" key="2">
    <source>
        <dbReference type="ARBA" id="ARBA00022737"/>
    </source>
</evidence>
<feature type="region of interest" description="Disordered" evidence="4">
    <location>
        <begin position="974"/>
        <end position="1087"/>
    </location>
</feature>
<keyword evidence="3" id="KW-0863">Zinc-finger</keyword>
<dbReference type="SUPFAM" id="SSF57850">
    <property type="entry name" value="RING/U-box"/>
    <property type="match status" value="1"/>
</dbReference>
<name>A0AAE0L3I3_9CHLO</name>
<dbReference type="SMART" id="SM00184">
    <property type="entry name" value="RING"/>
    <property type="match status" value="1"/>
</dbReference>
<evidence type="ECO:0000256" key="4">
    <source>
        <dbReference type="SAM" id="MobiDB-lite"/>
    </source>
</evidence>
<evidence type="ECO:0000256" key="1">
    <source>
        <dbReference type="ARBA" id="ARBA00022441"/>
    </source>
</evidence>
<evidence type="ECO:0000256" key="5">
    <source>
        <dbReference type="SAM" id="Phobius"/>
    </source>
</evidence>
<keyword evidence="9" id="KW-1185">Reference proteome</keyword>
<dbReference type="CDD" id="cd16454">
    <property type="entry name" value="RING-H2_PA-TM-RING"/>
    <property type="match status" value="1"/>
</dbReference>
<dbReference type="Gene3D" id="2.120.10.80">
    <property type="entry name" value="Kelch-type beta propeller"/>
    <property type="match status" value="2"/>
</dbReference>
<organism evidence="8 9">
    <name type="scientific">Cymbomonas tetramitiformis</name>
    <dbReference type="NCBI Taxonomy" id="36881"/>
    <lineage>
        <taxon>Eukaryota</taxon>
        <taxon>Viridiplantae</taxon>
        <taxon>Chlorophyta</taxon>
        <taxon>Pyramimonadophyceae</taxon>
        <taxon>Pyramimonadales</taxon>
        <taxon>Pyramimonadaceae</taxon>
        <taxon>Cymbomonas</taxon>
    </lineage>
</organism>
<keyword evidence="5" id="KW-0812">Transmembrane</keyword>
<dbReference type="Pfam" id="PF24981">
    <property type="entry name" value="Beta-prop_ATRN-LZTR1"/>
    <property type="match status" value="1"/>
</dbReference>
<accession>A0AAE0L3I3</accession>
<keyword evidence="5" id="KW-0472">Membrane</keyword>
<dbReference type="PANTHER" id="PTHR23244:SF471">
    <property type="entry name" value="GUANINE NUCLEOTIDE-BINDING PROTEIN SUBUNIT BETA 1-RELATED"/>
    <property type="match status" value="1"/>
</dbReference>
<dbReference type="EMBL" id="LGRX02010173">
    <property type="protein sequence ID" value="KAK3270826.1"/>
    <property type="molecule type" value="Genomic_DNA"/>
</dbReference>
<dbReference type="GO" id="GO:0008270">
    <property type="term" value="F:zinc ion binding"/>
    <property type="evidence" value="ECO:0007669"/>
    <property type="project" value="UniProtKB-KW"/>
</dbReference>
<feature type="chain" id="PRO_5042182374" description="RING-type domain-containing protein" evidence="6">
    <location>
        <begin position="22"/>
        <end position="1098"/>
    </location>
</feature>
<comment type="caution">
    <text evidence="8">The sequence shown here is derived from an EMBL/GenBank/DDBJ whole genome shotgun (WGS) entry which is preliminary data.</text>
</comment>
<dbReference type="InterPro" id="IPR035914">
    <property type="entry name" value="Sperma_CUB_dom_sf"/>
</dbReference>
<evidence type="ECO:0000259" key="7">
    <source>
        <dbReference type="PROSITE" id="PS50089"/>
    </source>
</evidence>
<evidence type="ECO:0000256" key="6">
    <source>
        <dbReference type="SAM" id="SignalP"/>
    </source>
</evidence>
<evidence type="ECO:0000313" key="8">
    <source>
        <dbReference type="EMBL" id="KAK3270826.1"/>
    </source>
</evidence>
<keyword evidence="2" id="KW-0677">Repeat</keyword>
<dbReference type="Proteomes" id="UP001190700">
    <property type="component" value="Unassembled WGS sequence"/>
</dbReference>
<proteinExistence type="predicted"/>